<dbReference type="AlphaFoldDB" id="A0A158K385"/>
<evidence type="ECO:0000256" key="4">
    <source>
        <dbReference type="ARBA" id="ARBA00022679"/>
    </source>
</evidence>
<evidence type="ECO:0000256" key="7">
    <source>
        <dbReference type="HAMAP-Rule" id="MF_01107"/>
    </source>
</evidence>
<keyword evidence="7" id="KW-0963">Cytoplasm</keyword>
<dbReference type="GO" id="GO:0045303">
    <property type="term" value="F:diaminobutyrate-2-oxoglutarate transaminase activity"/>
    <property type="evidence" value="ECO:0007669"/>
    <property type="project" value="UniProtKB-EC"/>
</dbReference>
<protein>
    <recommendedName>
        <fullName evidence="7">Acetylornithine aminotransferase</fullName>
        <shortName evidence="7">ACOAT</shortName>
        <ecNumber evidence="7">2.6.1.11</ecNumber>
    </recommendedName>
</protein>
<dbReference type="GO" id="GO:0030170">
    <property type="term" value="F:pyridoxal phosphate binding"/>
    <property type="evidence" value="ECO:0007669"/>
    <property type="project" value="InterPro"/>
</dbReference>
<dbReference type="InterPro" id="IPR050103">
    <property type="entry name" value="Class-III_PLP-dep_AT"/>
</dbReference>
<evidence type="ECO:0000313" key="8">
    <source>
        <dbReference type="EMBL" id="SAL75588.1"/>
    </source>
</evidence>
<dbReference type="InterPro" id="IPR015421">
    <property type="entry name" value="PyrdxlP-dep_Trfase_major"/>
</dbReference>
<dbReference type="NCBIfam" id="TIGR03246">
    <property type="entry name" value="arg_catab_astC"/>
    <property type="match status" value="1"/>
</dbReference>
<comment type="pathway">
    <text evidence="1">Amine and polyamine biosynthesis; ectoine biosynthesis; L-ectoine from L-aspartate 4-semialdehyde: step 1/3.</text>
</comment>
<dbReference type="NCBIfam" id="TIGR00707">
    <property type="entry name" value="argD"/>
    <property type="match status" value="1"/>
</dbReference>
<keyword evidence="3 7" id="KW-0032">Aminotransferase</keyword>
<gene>
    <name evidence="7" type="primary">argD</name>
    <name evidence="8" type="ORF">AWB66_05227</name>
</gene>
<dbReference type="InterPro" id="IPR015424">
    <property type="entry name" value="PyrdxlP-dep_Trfase"/>
</dbReference>
<dbReference type="GO" id="GO:0005737">
    <property type="term" value="C:cytoplasm"/>
    <property type="evidence" value="ECO:0007669"/>
    <property type="project" value="UniProtKB-SubCell"/>
</dbReference>
<keyword evidence="9" id="KW-1185">Reference proteome</keyword>
<dbReference type="PROSITE" id="PS00600">
    <property type="entry name" value="AA_TRANSFER_CLASS_3"/>
    <property type="match status" value="1"/>
</dbReference>
<dbReference type="RefSeq" id="WP_087632984.1">
    <property type="nucleotide sequence ID" value="NZ_FCNZ02000026.1"/>
</dbReference>
<dbReference type="GO" id="GO:0003992">
    <property type="term" value="F:N2-acetyl-L-ornithine:2-oxoglutarate 5-aminotransferase activity"/>
    <property type="evidence" value="ECO:0007669"/>
    <property type="project" value="UniProtKB-UniRule"/>
</dbReference>
<comment type="catalytic activity">
    <reaction evidence="7">
        <text>N(2)-acetyl-L-ornithine + 2-oxoglutarate = N-acetyl-L-glutamate 5-semialdehyde + L-glutamate</text>
        <dbReference type="Rhea" id="RHEA:18049"/>
        <dbReference type="ChEBI" id="CHEBI:16810"/>
        <dbReference type="ChEBI" id="CHEBI:29123"/>
        <dbReference type="ChEBI" id="CHEBI:29985"/>
        <dbReference type="ChEBI" id="CHEBI:57805"/>
        <dbReference type="EC" id="2.6.1.11"/>
    </reaction>
</comment>
<feature type="binding site" evidence="7">
    <location>
        <begin position="106"/>
        <end position="107"/>
    </location>
    <ligand>
        <name>pyridoxal 5'-phosphate</name>
        <dbReference type="ChEBI" id="CHEBI:597326"/>
    </ligand>
</feature>
<sequence length="409" mass="43664">MTDINVTRGTFDEVMVPVFAPANFVPDRARGSHIWDTEGRDYIDFAGGIAVTALGHAHPELLKVLHDQGDKLWHIGNGYTNEPVLRLAKRLTEATFADRAFFANSGAEANEAALKLARRYAIEKFGPEKIEIISFTQSFHGRTFFTVSVGGQPKYAEGFGPQPAGIRHLPYNDLPTALDAIGANTCAVIVEPIQGEGGVLPADPAFLEGLREACDKHGALLIFDEVQTGVGRTGSLYAYMQYGVTPDILTTAKALGNGFPIGAMLTTDEIAAHFKVGVHGTTYGGNPLGASIAEKVVELISDPTLLEGVGERSEAIKAHLARINERFGLFKEIRGKGLLIGAELADAYKDRAKDVLNAAAANGVIMLIAGPNVLRFAPSLVMPMADLDEGFARIEKAIAEVVGEAVAAR</sequence>
<dbReference type="InterPro" id="IPR049704">
    <property type="entry name" value="Aminotrans_3_PPA_site"/>
</dbReference>
<comment type="similarity">
    <text evidence="7">Belongs to the class-III pyridoxal-phosphate-dependent aminotransferase family. ArgD subfamily.</text>
</comment>
<name>A0A158K385_9BURK</name>
<dbReference type="InterPro" id="IPR005814">
    <property type="entry name" value="Aminotrans_3"/>
</dbReference>
<keyword evidence="5 7" id="KW-0663">Pyridoxal phosphate</keyword>
<feature type="binding site" evidence="7">
    <location>
        <position position="142"/>
    </location>
    <ligand>
        <name>N(2)-acetyl-L-ornithine</name>
        <dbReference type="ChEBI" id="CHEBI:57805"/>
    </ligand>
</feature>
<dbReference type="Gene3D" id="3.90.1150.10">
    <property type="entry name" value="Aspartate Aminotransferase, domain 1"/>
    <property type="match status" value="1"/>
</dbReference>
<comment type="pathway">
    <text evidence="7">Amino-acid biosynthesis; L-arginine biosynthesis; N(2)-acetyl-L-ornithine from L-glutamate: step 4/4.</text>
</comment>
<comment type="miscellaneous">
    <text evidence="7">May also have succinyldiaminopimelate aminotransferase activity, thus carrying out the corresponding step in lysine biosynthesis.</text>
</comment>
<dbReference type="Gene3D" id="3.40.640.10">
    <property type="entry name" value="Type I PLP-dependent aspartate aminotransferase-like (Major domain)"/>
    <property type="match status" value="1"/>
</dbReference>
<dbReference type="EC" id="2.6.1.11" evidence="7"/>
<dbReference type="PIRSF" id="PIRSF000521">
    <property type="entry name" value="Transaminase_4ab_Lys_Orn"/>
    <property type="match status" value="1"/>
</dbReference>
<dbReference type="PANTHER" id="PTHR11986:SF113">
    <property type="entry name" value="SUCCINYLORNITHINE TRANSAMINASE"/>
    <property type="match status" value="1"/>
</dbReference>
<dbReference type="NCBIfam" id="NF002325">
    <property type="entry name" value="PRK01278.1"/>
    <property type="match status" value="1"/>
</dbReference>
<dbReference type="InterPro" id="IPR004636">
    <property type="entry name" value="AcOrn/SuccOrn_fam"/>
</dbReference>
<evidence type="ECO:0000256" key="2">
    <source>
        <dbReference type="ARBA" id="ARBA00022571"/>
    </source>
</evidence>
<dbReference type="GO" id="GO:0042802">
    <property type="term" value="F:identical protein binding"/>
    <property type="evidence" value="ECO:0007669"/>
    <property type="project" value="TreeGrafter"/>
</dbReference>
<comment type="catalytic activity">
    <reaction evidence="6">
        <text>L-2,4-diaminobutanoate + 2-oxoglutarate = L-aspartate 4-semialdehyde + L-glutamate</text>
        <dbReference type="Rhea" id="RHEA:11160"/>
        <dbReference type="ChEBI" id="CHEBI:16810"/>
        <dbReference type="ChEBI" id="CHEBI:29985"/>
        <dbReference type="ChEBI" id="CHEBI:58761"/>
        <dbReference type="ChEBI" id="CHEBI:537519"/>
        <dbReference type="EC" id="2.6.1.76"/>
    </reaction>
</comment>
<dbReference type="EMBL" id="FCNZ02000026">
    <property type="protein sequence ID" value="SAL75588.1"/>
    <property type="molecule type" value="Genomic_DNA"/>
</dbReference>
<dbReference type="Proteomes" id="UP000054717">
    <property type="component" value="Unassembled WGS sequence"/>
</dbReference>
<dbReference type="HAMAP" id="MF_01107">
    <property type="entry name" value="ArgD_aminotrans_3"/>
    <property type="match status" value="1"/>
</dbReference>
<accession>A0A158K385</accession>
<keyword evidence="7" id="KW-0028">Amino-acid biosynthesis</keyword>
<dbReference type="STRING" id="326475.AWB66_05227"/>
<evidence type="ECO:0000256" key="1">
    <source>
        <dbReference type="ARBA" id="ARBA00004946"/>
    </source>
</evidence>
<dbReference type="FunFam" id="3.40.640.10:FF:000004">
    <property type="entry name" value="Acetylornithine aminotransferase"/>
    <property type="match status" value="1"/>
</dbReference>
<dbReference type="InterPro" id="IPR017652">
    <property type="entry name" value="Ac/SucOrn_transaminase_bac"/>
</dbReference>
<proteinExistence type="inferred from homology"/>
<evidence type="ECO:0000256" key="6">
    <source>
        <dbReference type="ARBA" id="ARBA00049111"/>
    </source>
</evidence>
<evidence type="ECO:0000313" key="9">
    <source>
        <dbReference type="Proteomes" id="UP000054717"/>
    </source>
</evidence>
<dbReference type="PANTHER" id="PTHR11986">
    <property type="entry name" value="AMINOTRANSFERASE CLASS III"/>
    <property type="match status" value="1"/>
</dbReference>
<dbReference type="SUPFAM" id="SSF53383">
    <property type="entry name" value="PLP-dependent transferases"/>
    <property type="match status" value="1"/>
</dbReference>
<feature type="binding site" evidence="7">
    <location>
        <position position="281"/>
    </location>
    <ligand>
        <name>N(2)-acetyl-L-ornithine</name>
        <dbReference type="ChEBI" id="CHEBI:57805"/>
    </ligand>
</feature>
<evidence type="ECO:0000256" key="3">
    <source>
        <dbReference type="ARBA" id="ARBA00022576"/>
    </source>
</evidence>
<comment type="subunit">
    <text evidence="7">Homodimer.</text>
</comment>
<reference evidence="8" key="1">
    <citation type="submission" date="2016-01" db="EMBL/GenBank/DDBJ databases">
        <authorList>
            <person name="Peeters Charlotte."/>
        </authorList>
    </citation>
    <scope>NUCLEOTIDE SEQUENCE</scope>
    <source>
        <strain evidence="8">LMG 22936</strain>
    </source>
</reference>
<comment type="caution">
    <text evidence="8">The sequence shown here is derived from an EMBL/GenBank/DDBJ whole genome shotgun (WGS) entry which is preliminary data.</text>
</comment>
<dbReference type="GO" id="GO:0006526">
    <property type="term" value="P:L-arginine biosynthetic process"/>
    <property type="evidence" value="ECO:0007669"/>
    <property type="project" value="UniProtKB-UniRule"/>
</dbReference>
<dbReference type="CDD" id="cd00610">
    <property type="entry name" value="OAT_like"/>
    <property type="match status" value="1"/>
</dbReference>
<feature type="binding site" evidence="7">
    <location>
        <position position="282"/>
    </location>
    <ligand>
        <name>pyridoxal 5'-phosphate</name>
        <dbReference type="ChEBI" id="CHEBI:597326"/>
    </ligand>
</feature>
<dbReference type="NCBIfam" id="NF009047">
    <property type="entry name" value="PRK12381.1"/>
    <property type="match status" value="1"/>
</dbReference>
<dbReference type="NCBIfam" id="NF003468">
    <property type="entry name" value="PRK05093.1"/>
    <property type="match status" value="1"/>
</dbReference>
<keyword evidence="4 7" id="KW-0808">Transferase</keyword>
<feature type="modified residue" description="N6-(pyridoxal phosphate)lysine" evidence="7">
    <location>
        <position position="253"/>
    </location>
</feature>
<dbReference type="Pfam" id="PF00202">
    <property type="entry name" value="Aminotran_3"/>
    <property type="match status" value="1"/>
</dbReference>
<feature type="binding site" evidence="7">
    <location>
        <position position="139"/>
    </location>
    <ligand>
        <name>pyridoxal 5'-phosphate</name>
        <dbReference type="ChEBI" id="CHEBI:597326"/>
    </ligand>
</feature>
<feature type="binding site" evidence="7">
    <location>
        <begin position="224"/>
        <end position="227"/>
    </location>
    <ligand>
        <name>pyridoxal 5'-phosphate</name>
        <dbReference type="ChEBI" id="CHEBI:597326"/>
    </ligand>
</feature>
<organism evidence="8 9">
    <name type="scientific">Caballeronia telluris</name>
    <dbReference type="NCBI Taxonomy" id="326475"/>
    <lineage>
        <taxon>Bacteria</taxon>
        <taxon>Pseudomonadati</taxon>
        <taxon>Pseudomonadota</taxon>
        <taxon>Betaproteobacteria</taxon>
        <taxon>Burkholderiales</taxon>
        <taxon>Burkholderiaceae</taxon>
        <taxon>Caballeronia</taxon>
    </lineage>
</organism>
<dbReference type="InterPro" id="IPR015422">
    <property type="entry name" value="PyrdxlP-dep_Trfase_small"/>
</dbReference>
<comment type="subcellular location">
    <subcellularLocation>
        <location evidence="7">Cytoplasm</location>
    </subcellularLocation>
</comment>
<keyword evidence="2 7" id="KW-0055">Arginine biosynthesis</keyword>
<dbReference type="UniPathway" id="UPA00068">
    <property type="reaction ID" value="UER00109"/>
</dbReference>
<evidence type="ECO:0000256" key="5">
    <source>
        <dbReference type="ARBA" id="ARBA00022898"/>
    </source>
</evidence>
<comment type="cofactor">
    <cofactor evidence="7">
        <name>pyridoxal 5'-phosphate</name>
        <dbReference type="ChEBI" id="CHEBI:597326"/>
    </cofactor>
    <text evidence="7">Binds 1 pyridoxal phosphate per subunit.</text>
</comment>